<feature type="transmembrane region" description="Helical" evidence="1">
    <location>
        <begin position="102"/>
        <end position="120"/>
    </location>
</feature>
<sequence length="268" mass="31222">MSIIYSTALKIKNNLLDTKVIYEAENLKKEESALSSIMKVITFFLDIIPFLEITETCFFLFLHLFNIVNIKNKSFILTYCATVFICGTFSTLGHFNKSCKYIYLLSSFIAAPIQFFTYLFTTDLIFTSISKSDNLKIAGIFILFFAINLFFLLIYSILIPKSKTSNKVLVYFISLIIFSLILKFIILQDIVFSILLIDIMIYTIIIFCYISFFEIGNYDKNDVLMKHIQILTYICFSFFSVLRYTAYYTAIEENNLLKLLNNSVFQRI</sequence>
<feature type="transmembrane region" description="Helical" evidence="1">
    <location>
        <begin position="192"/>
        <end position="210"/>
    </location>
</feature>
<keyword evidence="1" id="KW-0812">Transmembrane</keyword>
<evidence type="ECO:0000313" key="3">
    <source>
        <dbReference type="Proteomes" id="UP000030655"/>
    </source>
</evidence>
<dbReference type="EMBL" id="KK365130">
    <property type="protein sequence ID" value="KCZ82390.1"/>
    <property type="molecule type" value="Genomic_DNA"/>
</dbReference>
<evidence type="ECO:0000313" key="2">
    <source>
        <dbReference type="EMBL" id="KCZ82390.1"/>
    </source>
</evidence>
<name>A0A059F5B2_9MICR</name>
<accession>A0A059F5B2</accession>
<keyword evidence="1" id="KW-0472">Membrane</keyword>
<dbReference type="VEuPathDB" id="MicrosporidiaDB:H312_00048"/>
<feature type="transmembrane region" description="Helical" evidence="1">
    <location>
        <begin position="230"/>
        <end position="250"/>
    </location>
</feature>
<feature type="transmembrane region" description="Helical" evidence="1">
    <location>
        <begin position="43"/>
        <end position="64"/>
    </location>
</feature>
<gene>
    <name evidence="2" type="ORF">H312_00048</name>
</gene>
<dbReference type="Proteomes" id="UP000030655">
    <property type="component" value="Unassembled WGS sequence"/>
</dbReference>
<dbReference type="OrthoDB" id="10427631at2759"/>
<keyword evidence="3" id="KW-1185">Reference proteome</keyword>
<protein>
    <submittedName>
        <fullName evidence="2">Uncharacterized protein</fullName>
    </submittedName>
</protein>
<dbReference type="HOGENOM" id="CLU_1038174_0_0_1"/>
<evidence type="ECO:0000256" key="1">
    <source>
        <dbReference type="SAM" id="Phobius"/>
    </source>
</evidence>
<reference evidence="2 3" key="2">
    <citation type="submission" date="2014-03" db="EMBL/GenBank/DDBJ databases">
        <title>The Genome Sequence of Anncaliia algerae insect isolate PRA339.</title>
        <authorList>
            <consortium name="The Broad Institute Genome Sequencing Platform"/>
            <consortium name="The Broad Institute Genome Sequencing Center for Infectious Disease"/>
            <person name="Cuomo C."/>
            <person name="Becnel J."/>
            <person name="Sanscrainte N."/>
            <person name="Walker B."/>
            <person name="Young S.K."/>
            <person name="Zeng Q."/>
            <person name="Gargeya S."/>
            <person name="Fitzgerald M."/>
            <person name="Haas B."/>
            <person name="Abouelleil A."/>
            <person name="Alvarado L."/>
            <person name="Arachchi H.M."/>
            <person name="Berlin A.M."/>
            <person name="Chapman S.B."/>
            <person name="Dewar J."/>
            <person name="Goldberg J."/>
            <person name="Griggs A."/>
            <person name="Gujja S."/>
            <person name="Hansen M."/>
            <person name="Howarth C."/>
            <person name="Imamovic A."/>
            <person name="Larimer J."/>
            <person name="McCowan C."/>
            <person name="Murphy C."/>
            <person name="Neiman D."/>
            <person name="Pearson M."/>
            <person name="Priest M."/>
            <person name="Roberts A."/>
            <person name="Saif S."/>
            <person name="Shea T."/>
            <person name="Sisk P."/>
            <person name="Sykes S."/>
            <person name="Wortman J."/>
            <person name="Nusbaum C."/>
            <person name="Birren B."/>
        </authorList>
    </citation>
    <scope>NUCLEOTIDE SEQUENCE [LARGE SCALE GENOMIC DNA]</scope>
    <source>
        <strain evidence="2 3">PRA339</strain>
    </source>
</reference>
<proteinExistence type="predicted"/>
<reference evidence="3" key="1">
    <citation type="submission" date="2013-02" db="EMBL/GenBank/DDBJ databases">
        <authorList>
            <consortium name="The Broad Institute Genome Sequencing Platform"/>
            <person name="Cuomo C."/>
            <person name="Becnel J."/>
            <person name="Sanscrainte N."/>
            <person name="Walker B."/>
            <person name="Young S.K."/>
            <person name="Zeng Q."/>
            <person name="Gargeya S."/>
            <person name="Fitzgerald M."/>
            <person name="Haas B."/>
            <person name="Abouelleil A."/>
            <person name="Alvarado L."/>
            <person name="Arachchi H.M."/>
            <person name="Berlin A.M."/>
            <person name="Chapman S.B."/>
            <person name="Dewar J."/>
            <person name="Goldberg J."/>
            <person name="Griggs A."/>
            <person name="Gujja S."/>
            <person name="Hansen M."/>
            <person name="Howarth C."/>
            <person name="Imamovic A."/>
            <person name="Larimer J."/>
            <person name="McCowan C."/>
            <person name="Murphy C."/>
            <person name="Neiman D."/>
            <person name="Pearson M."/>
            <person name="Priest M."/>
            <person name="Roberts A."/>
            <person name="Saif S."/>
            <person name="Shea T."/>
            <person name="Sisk P."/>
            <person name="Sykes S."/>
            <person name="Wortman J."/>
            <person name="Nusbaum C."/>
            <person name="Birren B."/>
        </authorList>
    </citation>
    <scope>NUCLEOTIDE SEQUENCE [LARGE SCALE GENOMIC DNA]</scope>
    <source>
        <strain evidence="3">PRA339</strain>
    </source>
</reference>
<feature type="transmembrane region" description="Helical" evidence="1">
    <location>
        <begin position="168"/>
        <end position="186"/>
    </location>
</feature>
<dbReference type="AlphaFoldDB" id="A0A059F5B2"/>
<feature type="transmembrane region" description="Helical" evidence="1">
    <location>
        <begin position="140"/>
        <end position="159"/>
    </location>
</feature>
<feature type="transmembrane region" description="Helical" evidence="1">
    <location>
        <begin position="76"/>
        <end position="95"/>
    </location>
</feature>
<organism evidence="2 3">
    <name type="scientific">Anncaliia algerae PRA339</name>
    <dbReference type="NCBI Taxonomy" id="1288291"/>
    <lineage>
        <taxon>Eukaryota</taxon>
        <taxon>Fungi</taxon>
        <taxon>Fungi incertae sedis</taxon>
        <taxon>Microsporidia</taxon>
        <taxon>Tubulinosematoidea</taxon>
        <taxon>Tubulinosematidae</taxon>
        <taxon>Anncaliia</taxon>
    </lineage>
</organism>
<keyword evidence="1" id="KW-1133">Transmembrane helix</keyword>